<proteinExistence type="inferred from homology"/>
<dbReference type="PANTHER" id="PTHR24320:SF283">
    <property type="entry name" value="RETINOL DEHYDROGENASE 11"/>
    <property type="match status" value="1"/>
</dbReference>
<accession>A0A6A6WBZ7</accession>
<dbReference type="OrthoDB" id="191139at2759"/>
<evidence type="ECO:0000313" key="5">
    <source>
        <dbReference type="Proteomes" id="UP000799437"/>
    </source>
</evidence>
<dbReference type="Pfam" id="PF00106">
    <property type="entry name" value="adh_short"/>
    <property type="match status" value="1"/>
</dbReference>
<dbReference type="GeneID" id="54481505"/>
<keyword evidence="5" id="KW-1185">Reference proteome</keyword>
<dbReference type="RefSeq" id="XP_033602819.1">
    <property type="nucleotide sequence ID" value="XM_033740451.1"/>
</dbReference>
<dbReference type="PRINTS" id="PR00080">
    <property type="entry name" value="SDRFAMILY"/>
</dbReference>
<reference evidence="4" key="1">
    <citation type="journal article" date="2020" name="Stud. Mycol.">
        <title>101 Dothideomycetes genomes: a test case for predicting lifestyles and emergence of pathogens.</title>
        <authorList>
            <person name="Haridas S."/>
            <person name="Albert R."/>
            <person name="Binder M."/>
            <person name="Bloem J."/>
            <person name="Labutti K."/>
            <person name="Salamov A."/>
            <person name="Andreopoulos B."/>
            <person name="Baker S."/>
            <person name="Barry K."/>
            <person name="Bills G."/>
            <person name="Bluhm B."/>
            <person name="Cannon C."/>
            <person name="Castanera R."/>
            <person name="Culley D."/>
            <person name="Daum C."/>
            <person name="Ezra D."/>
            <person name="Gonzalez J."/>
            <person name="Henrissat B."/>
            <person name="Kuo A."/>
            <person name="Liang C."/>
            <person name="Lipzen A."/>
            <person name="Lutzoni F."/>
            <person name="Magnuson J."/>
            <person name="Mondo S."/>
            <person name="Nolan M."/>
            <person name="Ohm R."/>
            <person name="Pangilinan J."/>
            <person name="Park H.-J."/>
            <person name="Ramirez L."/>
            <person name="Alfaro M."/>
            <person name="Sun H."/>
            <person name="Tritt A."/>
            <person name="Yoshinaga Y."/>
            <person name="Zwiers L.-H."/>
            <person name="Turgeon B."/>
            <person name="Goodwin S."/>
            <person name="Spatafora J."/>
            <person name="Crous P."/>
            <person name="Grigoriev I."/>
        </authorList>
    </citation>
    <scope>NUCLEOTIDE SEQUENCE</scope>
    <source>
        <strain evidence="4">CBS 121739</strain>
    </source>
</reference>
<protein>
    <submittedName>
        <fullName evidence="4">NAD(P)-binding protein</fullName>
    </submittedName>
</protein>
<evidence type="ECO:0000256" key="3">
    <source>
        <dbReference type="RuleBase" id="RU000363"/>
    </source>
</evidence>
<gene>
    <name evidence="4" type="ORF">EJ05DRAFT_282595</name>
</gene>
<organism evidence="4 5">
    <name type="scientific">Pseudovirgaria hyperparasitica</name>
    <dbReference type="NCBI Taxonomy" id="470096"/>
    <lineage>
        <taxon>Eukaryota</taxon>
        <taxon>Fungi</taxon>
        <taxon>Dikarya</taxon>
        <taxon>Ascomycota</taxon>
        <taxon>Pezizomycotina</taxon>
        <taxon>Dothideomycetes</taxon>
        <taxon>Dothideomycetes incertae sedis</taxon>
        <taxon>Acrospermales</taxon>
        <taxon>Acrospermaceae</taxon>
        <taxon>Pseudovirgaria</taxon>
    </lineage>
</organism>
<dbReference type="PANTHER" id="PTHR24320">
    <property type="entry name" value="RETINOL DEHYDROGENASE"/>
    <property type="match status" value="1"/>
</dbReference>
<dbReference type="AlphaFoldDB" id="A0A6A6WBZ7"/>
<dbReference type="EMBL" id="ML996568">
    <property type="protein sequence ID" value="KAF2760368.1"/>
    <property type="molecule type" value="Genomic_DNA"/>
</dbReference>
<dbReference type="InterPro" id="IPR036291">
    <property type="entry name" value="NAD(P)-bd_dom_sf"/>
</dbReference>
<evidence type="ECO:0000313" key="4">
    <source>
        <dbReference type="EMBL" id="KAF2760368.1"/>
    </source>
</evidence>
<dbReference type="PRINTS" id="PR00081">
    <property type="entry name" value="GDHRDH"/>
</dbReference>
<dbReference type="InterPro" id="IPR002347">
    <property type="entry name" value="SDR_fam"/>
</dbReference>
<sequence length="338" mass="36112">MSLTDGEKAAAASTWREKDLKGRFNWETTSDEIANVFADRIKDKVVVITGIGPGGIGADAARAIFKKSPKLLVLASRTHSNIQAVIQELEPLGQTDSIRALQLDLASQKMVRKAAAELLDMTPVVDALINNAAVMATPTFQTTEDGHELQFGVNHLGHFTFTNLIMPALLKSNGGASVVNVSSAGSRAGGVRFEDPNFGMGKEYEKFLAYGQSKSANLLFSVALARKYGKVGLRSFGVDPGGCGGTRLAREISLQEMIDRGWLMPNGSPNPDWVPPKSVQQGSASYLLGAFDPSLADSNGAVLAACNVDSSFPPHAVDPTFAERLWTLSENLVGEKFD</sequence>
<evidence type="ECO:0000256" key="1">
    <source>
        <dbReference type="ARBA" id="ARBA00006484"/>
    </source>
</evidence>
<dbReference type="Gene3D" id="3.40.50.720">
    <property type="entry name" value="NAD(P)-binding Rossmann-like Domain"/>
    <property type="match status" value="1"/>
</dbReference>
<comment type="similarity">
    <text evidence="1 3">Belongs to the short-chain dehydrogenases/reductases (SDR) family.</text>
</comment>
<dbReference type="SUPFAM" id="SSF51735">
    <property type="entry name" value="NAD(P)-binding Rossmann-fold domains"/>
    <property type="match status" value="1"/>
</dbReference>
<keyword evidence="2" id="KW-0560">Oxidoreductase</keyword>
<dbReference type="Proteomes" id="UP000799437">
    <property type="component" value="Unassembled WGS sequence"/>
</dbReference>
<evidence type="ECO:0000256" key="2">
    <source>
        <dbReference type="ARBA" id="ARBA00023002"/>
    </source>
</evidence>
<name>A0A6A6WBZ7_9PEZI</name>
<dbReference type="GO" id="GO:0016491">
    <property type="term" value="F:oxidoreductase activity"/>
    <property type="evidence" value="ECO:0007669"/>
    <property type="project" value="UniProtKB-KW"/>
</dbReference>